<dbReference type="Pfam" id="PF17819">
    <property type="entry name" value="Tex55"/>
    <property type="match status" value="1"/>
</dbReference>
<gene>
    <name evidence="2" type="ORF">OCTVUL_1B027443</name>
</gene>
<evidence type="ECO:0000313" key="2">
    <source>
        <dbReference type="EMBL" id="CAI9730811.1"/>
    </source>
</evidence>
<keyword evidence="3" id="KW-1185">Reference proteome</keyword>
<accession>A0AA36BC17</accession>
<evidence type="ECO:0000313" key="3">
    <source>
        <dbReference type="Proteomes" id="UP001162480"/>
    </source>
</evidence>
<proteinExistence type="predicted"/>
<dbReference type="InterPro" id="IPR040760">
    <property type="entry name" value="Tex55"/>
</dbReference>
<dbReference type="EMBL" id="OX597824">
    <property type="protein sequence ID" value="CAI9730811.1"/>
    <property type="molecule type" value="Genomic_DNA"/>
</dbReference>
<organism evidence="2 3">
    <name type="scientific">Octopus vulgaris</name>
    <name type="common">Common octopus</name>
    <dbReference type="NCBI Taxonomy" id="6645"/>
    <lineage>
        <taxon>Eukaryota</taxon>
        <taxon>Metazoa</taxon>
        <taxon>Spiralia</taxon>
        <taxon>Lophotrochozoa</taxon>
        <taxon>Mollusca</taxon>
        <taxon>Cephalopoda</taxon>
        <taxon>Coleoidea</taxon>
        <taxon>Octopodiformes</taxon>
        <taxon>Octopoda</taxon>
        <taxon>Incirrata</taxon>
        <taxon>Octopodidae</taxon>
        <taxon>Octopus</taxon>
    </lineage>
</organism>
<reference evidence="2" key="1">
    <citation type="submission" date="2023-08" db="EMBL/GenBank/DDBJ databases">
        <authorList>
            <person name="Alioto T."/>
            <person name="Alioto T."/>
            <person name="Gomez Garrido J."/>
        </authorList>
    </citation>
    <scope>NUCLEOTIDE SEQUENCE</scope>
</reference>
<feature type="compositionally biased region" description="Polar residues" evidence="1">
    <location>
        <begin position="26"/>
        <end position="38"/>
    </location>
</feature>
<name>A0AA36BC17_OCTVU</name>
<feature type="region of interest" description="Disordered" evidence="1">
    <location>
        <begin position="1"/>
        <end position="47"/>
    </location>
</feature>
<dbReference type="InterPro" id="IPR048377">
    <property type="entry name" value="TEX55_DD"/>
</dbReference>
<dbReference type="AlphaFoldDB" id="A0AA36BC17"/>
<sequence length="121" mass="13625">MADEGDLKQSSCEAETLQHGADNDKTWSINRTETSSSVGGQGIESDDRLIQMSSNDSAAKSTYVRNTVPTTENPFEKANRYLYKHNLFSLFQELVMNVAYKQPSDSISFMVSEIEKFRNQS</sequence>
<protein>
    <submittedName>
        <fullName evidence="2">Uncharacterized protein</fullName>
    </submittedName>
</protein>
<evidence type="ECO:0000256" key="1">
    <source>
        <dbReference type="SAM" id="MobiDB-lite"/>
    </source>
</evidence>
<dbReference type="CDD" id="cd22975">
    <property type="entry name" value="DD_TEX55"/>
    <property type="match status" value="1"/>
</dbReference>
<dbReference type="Proteomes" id="UP001162480">
    <property type="component" value="Chromosome 11"/>
</dbReference>